<proteinExistence type="predicted"/>
<dbReference type="Proteomes" id="UP000307440">
    <property type="component" value="Unassembled WGS sequence"/>
</dbReference>
<dbReference type="InterPro" id="IPR006073">
    <property type="entry name" value="GTP-bd"/>
</dbReference>
<dbReference type="AlphaFoldDB" id="A0A5C3KXA9"/>
<evidence type="ECO:0000259" key="1">
    <source>
        <dbReference type="Pfam" id="PF01926"/>
    </source>
</evidence>
<gene>
    <name evidence="2" type="ORF">FA15DRAFT_388531</name>
</gene>
<reference evidence="2 3" key="1">
    <citation type="journal article" date="2019" name="Nat. Ecol. Evol.">
        <title>Megaphylogeny resolves global patterns of mushroom evolution.</title>
        <authorList>
            <person name="Varga T."/>
            <person name="Krizsan K."/>
            <person name="Foldi C."/>
            <person name="Dima B."/>
            <person name="Sanchez-Garcia M."/>
            <person name="Sanchez-Ramirez S."/>
            <person name="Szollosi G.J."/>
            <person name="Szarkandi J.G."/>
            <person name="Papp V."/>
            <person name="Albert L."/>
            <person name="Andreopoulos W."/>
            <person name="Angelini C."/>
            <person name="Antonin V."/>
            <person name="Barry K.W."/>
            <person name="Bougher N.L."/>
            <person name="Buchanan P."/>
            <person name="Buyck B."/>
            <person name="Bense V."/>
            <person name="Catcheside P."/>
            <person name="Chovatia M."/>
            <person name="Cooper J."/>
            <person name="Damon W."/>
            <person name="Desjardin D."/>
            <person name="Finy P."/>
            <person name="Geml J."/>
            <person name="Haridas S."/>
            <person name="Hughes K."/>
            <person name="Justo A."/>
            <person name="Karasinski D."/>
            <person name="Kautmanova I."/>
            <person name="Kiss B."/>
            <person name="Kocsube S."/>
            <person name="Kotiranta H."/>
            <person name="LaButti K.M."/>
            <person name="Lechner B.E."/>
            <person name="Liimatainen K."/>
            <person name="Lipzen A."/>
            <person name="Lukacs Z."/>
            <person name="Mihaltcheva S."/>
            <person name="Morgado L.N."/>
            <person name="Niskanen T."/>
            <person name="Noordeloos M.E."/>
            <person name="Ohm R.A."/>
            <person name="Ortiz-Santana B."/>
            <person name="Ovrebo C."/>
            <person name="Racz N."/>
            <person name="Riley R."/>
            <person name="Savchenko A."/>
            <person name="Shiryaev A."/>
            <person name="Soop K."/>
            <person name="Spirin V."/>
            <person name="Szebenyi C."/>
            <person name="Tomsovsky M."/>
            <person name="Tulloss R.E."/>
            <person name="Uehling J."/>
            <person name="Grigoriev I.V."/>
            <person name="Vagvolgyi C."/>
            <person name="Papp T."/>
            <person name="Martin F.M."/>
            <person name="Miettinen O."/>
            <person name="Hibbett D.S."/>
            <person name="Nagy L.G."/>
        </authorList>
    </citation>
    <scope>NUCLEOTIDE SEQUENCE [LARGE SCALE GENOMIC DNA]</scope>
    <source>
        <strain evidence="2 3">CBS 121175</strain>
    </source>
</reference>
<dbReference type="SUPFAM" id="SSF52540">
    <property type="entry name" value="P-loop containing nucleoside triphosphate hydrolases"/>
    <property type="match status" value="1"/>
</dbReference>
<dbReference type="Gene3D" id="3.40.50.300">
    <property type="entry name" value="P-loop containing nucleotide triphosphate hydrolases"/>
    <property type="match status" value="1"/>
</dbReference>
<sequence length="313" mass="34669">MNQVRRLTQSGECLENGRDSDLVIPIMGPTGSGKSSFIRALLNDLASPGPEVSNGINSCTSVVQHYFFEPKSKSLQAKINGRRVVLVDTPGFDDTNASDLEILRRIAVWLTASYGGQMKVAGIIYIYPIFPGRYTHNDRTNVKVFKKLCGNNGIKWVTFATSRWDQEEAIEALEGKGVFTTREGQLHSHWKDMLASGATSGRLAKTNSPRGKYSAHSLLEEVITKGLENKAKEDEFAGVMVALQEQIVKKKRNLPKTAAARELKKKLDVLMREYNSLGDNETVRQKTRAIVGQLDELKISLGGRIKLFLLGNS</sequence>
<dbReference type="OrthoDB" id="8954335at2759"/>
<keyword evidence="3" id="KW-1185">Reference proteome</keyword>
<evidence type="ECO:0000313" key="3">
    <source>
        <dbReference type="Proteomes" id="UP000307440"/>
    </source>
</evidence>
<accession>A0A5C3KXA9</accession>
<dbReference type="Pfam" id="PF01926">
    <property type="entry name" value="MMR_HSR1"/>
    <property type="match status" value="1"/>
</dbReference>
<dbReference type="GO" id="GO:0005525">
    <property type="term" value="F:GTP binding"/>
    <property type="evidence" value="ECO:0007669"/>
    <property type="project" value="InterPro"/>
</dbReference>
<dbReference type="EMBL" id="ML210193">
    <property type="protein sequence ID" value="TFK24915.1"/>
    <property type="molecule type" value="Genomic_DNA"/>
</dbReference>
<organism evidence="2 3">
    <name type="scientific">Coprinopsis marcescibilis</name>
    <name type="common">Agaric fungus</name>
    <name type="synonym">Psathyrella marcescibilis</name>
    <dbReference type="NCBI Taxonomy" id="230819"/>
    <lineage>
        <taxon>Eukaryota</taxon>
        <taxon>Fungi</taxon>
        <taxon>Dikarya</taxon>
        <taxon>Basidiomycota</taxon>
        <taxon>Agaricomycotina</taxon>
        <taxon>Agaricomycetes</taxon>
        <taxon>Agaricomycetidae</taxon>
        <taxon>Agaricales</taxon>
        <taxon>Agaricineae</taxon>
        <taxon>Psathyrellaceae</taxon>
        <taxon>Coprinopsis</taxon>
    </lineage>
</organism>
<dbReference type="InterPro" id="IPR027417">
    <property type="entry name" value="P-loop_NTPase"/>
</dbReference>
<feature type="domain" description="G" evidence="1">
    <location>
        <begin position="25"/>
        <end position="93"/>
    </location>
</feature>
<protein>
    <recommendedName>
        <fullName evidence="1">G domain-containing protein</fullName>
    </recommendedName>
</protein>
<name>A0A5C3KXA9_COPMA</name>
<dbReference type="CDD" id="cd00882">
    <property type="entry name" value="Ras_like_GTPase"/>
    <property type="match status" value="1"/>
</dbReference>
<evidence type="ECO:0000313" key="2">
    <source>
        <dbReference type="EMBL" id="TFK24915.1"/>
    </source>
</evidence>